<feature type="domain" description="LysM" evidence="2">
    <location>
        <begin position="277"/>
        <end position="321"/>
    </location>
</feature>
<evidence type="ECO:0000313" key="5">
    <source>
        <dbReference type="EMBL" id="CAB4834454.1"/>
    </source>
</evidence>
<reference evidence="7" key="1">
    <citation type="submission" date="2020-05" db="EMBL/GenBank/DDBJ databases">
        <authorList>
            <person name="Chiriac C."/>
            <person name="Salcher M."/>
            <person name="Ghai R."/>
            <person name="Kavagutti S V."/>
        </authorList>
    </citation>
    <scope>NUCLEOTIDE SEQUENCE</scope>
</reference>
<dbReference type="SUPFAM" id="SSF54106">
    <property type="entry name" value="LysM domain"/>
    <property type="match status" value="2"/>
</dbReference>
<dbReference type="CDD" id="cd00118">
    <property type="entry name" value="LysM"/>
    <property type="match status" value="1"/>
</dbReference>
<dbReference type="Pfam" id="PF01476">
    <property type="entry name" value="LysM"/>
    <property type="match status" value="2"/>
</dbReference>
<protein>
    <submittedName>
        <fullName evidence="7">Unannotated protein</fullName>
    </submittedName>
</protein>
<dbReference type="EMBL" id="CAESGF010000013">
    <property type="protein sequence ID" value="CAB4364351.1"/>
    <property type="molecule type" value="Genomic_DNA"/>
</dbReference>
<evidence type="ECO:0000313" key="3">
    <source>
        <dbReference type="EMBL" id="CAB4364351.1"/>
    </source>
</evidence>
<dbReference type="AlphaFoldDB" id="A0A6J7QJD3"/>
<accession>A0A6J7QJD3</accession>
<name>A0A6J7QJD3_9ZZZZ</name>
<dbReference type="SUPFAM" id="SSF53955">
    <property type="entry name" value="Lysozyme-like"/>
    <property type="match status" value="1"/>
</dbReference>
<feature type="region of interest" description="Disordered" evidence="1">
    <location>
        <begin position="1"/>
        <end position="103"/>
    </location>
</feature>
<dbReference type="EMBL" id="CAEZYF010000013">
    <property type="protein sequence ID" value="CAB4731244.1"/>
    <property type="molecule type" value="Genomic_DNA"/>
</dbReference>
<dbReference type="EMBL" id="CAFBMT010000014">
    <property type="protein sequence ID" value="CAB4943751.1"/>
    <property type="molecule type" value="Genomic_DNA"/>
</dbReference>
<dbReference type="EMBL" id="CAFBOL010000140">
    <property type="protein sequence ID" value="CAB5017146.1"/>
    <property type="molecule type" value="Genomic_DNA"/>
</dbReference>
<proteinExistence type="predicted"/>
<feature type="compositionally biased region" description="Basic and acidic residues" evidence="1">
    <location>
        <begin position="1"/>
        <end position="24"/>
    </location>
</feature>
<organism evidence="7">
    <name type="scientific">freshwater metagenome</name>
    <dbReference type="NCBI Taxonomy" id="449393"/>
    <lineage>
        <taxon>unclassified sequences</taxon>
        <taxon>metagenomes</taxon>
        <taxon>ecological metagenomes</taxon>
    </lineage>
</organism>
<evidence type="ECO:0000259" key="2">
    <source>
        <dbReference type="PROSITE" id="PS51782"/>
    </source>
</evidence>
<feature type="domain" description="LysM" evidence="2">
    <location>
        <begin position="206"/>
        <end position="250"/>
    </location>
</feature>
<evidence type="ECO:0000313" key="4">
    <source>
        <dbReference type="EMBL" id="CAB4731244.1"/>
    </source>
</evidence>
<dbReference type="SMART" id="SM00257">
    <property type="entry name" value="LysM"/>
    <property type="match status" value="2"/>
</dbReference>
<dbReference type="EMBL" id="CAFAAV010000259">
    <property type="protein sequence ID" value="CAB4834454.1"/>
    <property type="molecule type" value="Genomic_DNA"/>
</dbReference>
<evidence type="ECO:0000256" key="1">
    <source>
        <dbReference type="SAM" id="MobiDB-lite"/>
    </source>
</evidence>
<evidence type="ECO:0000313" key="6">
    <source>
        <dbReference type="EMBL" id="CAB4943751.1"/>
    </source>
</evidence>
<sequence length="444" mass="47662">MFEHDDESRGFWDDEPTRPLERLAARMKPAGTPPPAPSRAWPSRANQPGGATADLTRNLPAFDQHMFDDLDPEFDPDWTPVTERTASRQTQRQRTRQRTQQHDNWPASVGEAVMMVARKGRDLAAPIDPLIRRISAVALIVLVCIPVALVLRDGDAHGESIAPDTSTLAVGTAAAEPSDSAGPDAPQAAPAALAEALPAAPLVCDKSYAVAKGDYWVLIAAKTNSTLKSVLTANQASKTTLLLPGRSICLPAGATWPTVPAEPSTATVAAKATVCTRKYTIVSGDSWSMIAKHMSITTTQLLAANQATTRSVLLPGRSICLPANAVVPAAPKPAVTTTTVKAVVRPPASARSYTRAEVTQMIRDVFPDDLEEHALVIAERESHLNPYSANFCCYGVFQINYNAHNKWLPSIGVTSAAQLFDPLVNTRAALIIYQRSNSWAPWGG</sequence>
<dbReference type="PROSITE" id="PS51782">
    <property type="entry name" value="LYSM"/>
    <property type="match status" value="2"/>
</dbReference>
<dbReference type="InterPro" id="IPR036779">
    <property type="entry name" value="LysM_dom_sf"/>
</dbReference>
<dbReference type="PANTHER" id="PTHR33734:SF22">
    <property type="entry name" value="MEMBRANE-BOUND LYTIC MUREIN TRANSGLYCOSYLASE D"/>
    <property type="match status" value="1"/>
</dbReference>
<dbReference type="InterPro" id="IPR023346">
    <property type="entry name" value="Lysozyme-like_dom_sf"/>
</dbReference>
<dbReference type="PANTHER" id="PTHR33734">
    <property type="entry name" value="LYSM DOMAIN-CONTAINING GPI-ANCHORED PROTEIN 2"/>
    <property type="match status" value="1"/>
</dbReference>
<gene>
    <name evidence="4" type="ORF">UFOPK2656_02134</name>
    <name evidence="5" type="ORF">UFOPK3099_02530</name>
    <name evidence="6" type="ORF">UFOPK3651_02377</name>
    <name evidence="7" type="ORF">UFOPK3931_03143</name>
    <name evidence="3" type="ORF">UFOPK4189_02114</name>
</gene>
<evidence type="ECO:0000313" key="7">
    <source>
        <dbReference type="EMBL" id="CAB5017146.1"/>
    </source>
</evidence>
<dbReference type="Gene3D" id="3.10.350.10">
    <property type="entry name" value="LysM domain"/>
    <property type="match status" value="2"/>
</dbReference>
<dbReference type="InterPro" id="IPR018392">
    <property type="entry name" value="LysM"/>
</dbReference>